<dbReference type="InterPro" id="IPR049046">
    <property type="entry name" value="Beta-AFase-like_GH127_middle"/>
</dbReference>
<dbReference type="Proteomes" id="UP001302249">
    <property type="component" value="Chromosome"/>
</dbReference>
<gene>
    <name evidence="5" type="ORF">RPR59_13305</name>
</gene>
<feature type="domain" description="Non-reducing end beta-L-arabinofuranosidase-like GH127 middle" evidence="4">
    <location>
        <begin position="445"/>
        <end position="538"/>
    </location>
</feature>
<dbReference type="Pfam" id="PF07944">
    <property type="entry name" value="Beta-AFase-like_GH127_cat"/>
    <property type="match status" value="1"/>
</dbReference>
<dbReference type="InterPro" id="IPR012878">
    <property type="entry name" value="Beta-AFase-like_GH127_cat"/>
</dbReference>
<dbReference type="RefSeq" id="WP_313914835.1">
    <property type="nucleotide sequence ID" value="NZ_CP135076.1"/>
</dbReference>
<protein>
    <submittedName>
        <fullName evidence="5">Glycoside hydrolase family 127 protein</fullName>
    </submittedName>
</protein>
<evidence type="ECO:0000313" key="6">
    <source>
        <dbReference type="Proteomes" id="UP001302249"/>
    </source>
</evidence>
<evidence type="ECO:0000259" key="2">
    <source>
        <dbReference type="Pfam" id="PF07944"/>
    </source>
</evidence>
<dbReference type="InterPro" id="IPR008928">
    <property type="entry name" value="6-hairpin_glycosidase_sf"/>
</dbReference>
<proteinExistence type="predicted"/>
<dbReference type="GO" id="GO:0016787">
    <property type="term" value="F:hydrolase activity"/>
    <property type="evidence" value="ECO:0007669"/>
    <property type="project" value="UniProtKB-KW"/>
</dbReference>
<evidence type="ECO:0000259" key="4">
    <source>
        <dbReference type="Pfam" id="PF20736"/>
    </source>
</evidence>
<name>A0ABZ0B7K2_9SPHN</name>
<keyword evidence="1" id="KW-0732">Signal</keyword>
<dbReference type="Pfam" id="PF20620">
    <property type="entry name" value="DUF6805"/>
    <property type="match status" value="1"/>
</dbReference>
<keyword evidence="5" id="KW-0378">Hydrolase</keyword>
<dbReference type="InterPro" id="IPR046544">
    <property type="entry name" value="GH146_SB_dom"/>
</dbReference>
<feature type="chain" id="PRO_5045348277" evidence="1">
    <location>
        <begin position="28"/>
        <end position="792"/>
    </location>
</feature>
<dbReference type="SUPFAM" id="SSF48208">
    <property type="entry name" value="Six-hairpin glycosidases"/>
    <property type="match status" value="1"/>
</dbReference>
<dbReference type="EMBL" id="CP135076">
    <property type="protein sequence ID" value="WNO53407.1"/>
    <property type="molecule type" value="Genomic_DNA"/>
</dbReference>
<dbReference type="Pfam" id="PF20736">
    <property type="entry name" value="Glyco_hydro127M"/>
    <property type="match status" value="1"/>
</dbReference>
<dbReference type="PANTHER" id="PTHR31151:SF0">
    <property type="entry name" value="PROLINE-TRNA LIGASE (DUF1680)"/>
    <property type="match status" value="1"/>
</dbReference>
<evidence type="ECO:0000313" key="5">
    <source>
        <dbReference type="EMBL" id="WNO53407.1"/>
    </source>
</evidence>
<evidence type="ECO:0000256" key="1">
    <source>
        <dbReference type="SAM" id="SignalP"/>
    </source>
</evidence>
<feature type="domain" description="Non-reducing end beta-L-arabinofuranosidase-like GH127 catalytic" evidence="2">
    <location>
        <begin position="45"/>
        <end position="435"/>
    </location>
</feature>
<feature type="signal peptide" evidence="1">
    <location>
        <begin position="1"/>
        <end position="27"/>
    </location>
</feature>
<organism evidence="5 6">
    <name type="scientific">Stakelama saccharophila</name>
    <dbReference type="NCBI Taxonomy" id="3075605"/>
    <lineage>
        <taxon>Bacteria</taxon>
        <taxon>Pseudomonadati</taxon>
        <taxon>Pseudomonadota</taxon>
        <taxon>Alphaproteobacteria</taxon>
        <taxon>Sphingomonadales</taxon>
        <taxon>Sphingomonadaceae</taxon>
        <taxon>Stakelama</taxon>
    </lineage>
</organism>
<evidence type="ECO:0000259" key="3">
    <source>
        <dbReference type="Pfam" id="PF20620"/>
    </source>
</evidence>
<sequence>MIVTTRRMLLIGAAASAMLARSGAALAVPPVSRLPGRAKPLPLSAVRLLPSDYATAVEVNRGYLMRLVPDRLLHNFRLYAGLKPKGEVYGGWESDTIAGHTLGHYLSALALMHAQTGDAEACERANYIVDELALAQDKRGTGYVGALQRKRKDGTVVDGEEIFTEIIKGDIRSGGFDLNGAWSPLYTVHKLFAGLLDVQALCGNDKAMKVAIALGGYFERVFAALDEDQMQEVLACEYGGLNESFAEMYARTRDKRWLRIAERIYDHKVLDPLVAREDKLANFHANTQVPKLIGLARLHELTGKEFQRVAPRYFWETVTRHHSYVIGGNADREYFSAPDTIAEHITEQTCEHCNTYNMLKLTEHLFGWNPDGALFDYYERAHLNHVMAAQNPRTAGFSYMTPLMTGSAREYSQPGEDAFWCCVGTGMESHAKHGEAIFWEGDGMLFVNLYIPAEASWKARGAELTLDTNYPFEPETRLTFDRLAKPGRFPVALRIPGWAGSAATVAVNGKPFAVTPDRGYAVVERQWKQGDTVAIVTPLDLRIEATPGDAKTIAVMRGPMVLAGDLGTKESDFEGTDPAMVGTDLLAGFAPLAADRGIYSAKGVIRPGDLKFVPFYSQYDRRSAVYFKRFTEPEWKQEEAAFLAAQARAKDIAARSVDVMHLGEMQPERDHELTSEISYPVTYRGRNGRDARSGGFFEFDMKVQPGPLILQATYWGGERSRDFDILVDDVKVATQHLEEDEPGEFVDVEYRLPEALTEGKDRVRVKFIPHAKSSAGPVFGVRIFTAKPAVTT</sequence>
<reference evidence="5 6" key="1">
    <citation type="submission" date="2023-09" db="EMBL/GenBank/DDBJ databases">
        <authorList>
            <person name="Rey-Velasco X."/>
        </authorList>
    </citation>
    <scope>NUCLEOTIDE SEQUENCE [LARGE SCALE GENOMIC DNA]</scope>
    <source>
        <strain evidence="5 6">W311</strain>
    </source>
</reference>
<accession>A0ABZ0B7K2</accession>
<dbReference type="PANTHER" id="PTHR31151">
    <property type="entry name" value="PROLINE-TRNA LIGASE (DUF1680)"/>
    <property type="match status" value="1"/>
</dbReference>
<feature type="domain" description="Glycoside hydrolase GH146 substrate-binding" evidence="3">
    <location>
        <begin position="652"/>
        <end position="783"/>
    </location>
</feature>
<keyword evidence="6" id="KW-1185">Reference proteome</keyword>